<protein>
    <submittedName>
        <fullName evidence="1">Uncharacterized protein</fullName>
    </submittedName>
</protein>
<sequence length="118" mass="13474">MAGPYYFLGVFPCCRREVFILRDFPNKRIGSYVCLADSFVLSCKIKLPSLRVMPFLILPIIVWCVLLIYTSTVAEYVETIAFSAFSTRRSKIPLYEEGASTIRKSSYRVCPSLVKGRE</sequence>
<reference evidence="2" key="1">
    <citation type="journal article" date="2023" name="Nat. Plants">
        <title>Single-cell RNA sequencing provides a high-resolution roadmap for understanding the multicellular compartmentation of specialized metabolism.</title>
        <authorList>
            <person name="Sun S."/>
            <person name="Shen X."/>
            <person name="Li Y."/>
            <person name="Li Y."/>
            <person name="Wang S."/>
            <person name="Li R."/>
            <person name="Zhang H."/>
            <person name="Shen G."/>
            <person name="Guo B."/>
            <person name="Wei J."/>
            <person name="Xu J."/>
            <person name="St-Pierre B."/>
            <person name="Chen S."/>
            <person name="Sun C."/>
        </authorList>
    </citation>
    <scope>NUCLEOTIDE SEQUENCE [LARGE SCALE GENOMIC DNA]</scope>
</reference>
<organism evidence="1 2">
    <name type="scientific">Catharanthus roseus</name>
    <name type="common">Madagascar periwinkle</name>
    <name type="synonym">Vinca rosea</name>
    <dbReference type="NCBI Taxonomy" id="4058"/>
    <lineage>
        <taxon>Eukaryota</taxon>
        <taxon>Viridiplantae</taxon>
        <taxon>Streptophyta</taxon>
        <taxon>Embryophyta</taxon>
        <taxon>Tracheophyta</taxon>
        <taxon>Spermatophyta</taxon>
        <taxon>Magnoliopsida</taxon>
        <taxon>eudicotyledons</taxon>
        <taxon>Gunneridae</taxon>
        <taxon>Pentapetalae</taxon>
        <taxon>asterids</taxon>
        <taxon>lamiids</taxon>
        <taxon>Gentianales</taxon>
        <taxon>Apocynaceae</taxon>
        <taxon>Rauvolfioideae</taxon>
        <taxon>Vinceae</taxon>
        <taxon>Catharanthinae</taxon>
        <taxon>Catharanthus</taxon>
    </lineage>
</organism>
<dbReference type="EMBL" id="CM044704">
    <property type="protein sequence ID" value="KAI5666866.1"/>
    <property type="molecule type" value="Genomic_DNA"/>
</dbReference>
<proteinExistence type="predicted"/>
<accession>A0ACC0B2K3</accession>
<name>A0ACC0B2K3_CATRO</name>
<keyword evidence="2" id="KW-1185">Reference proteome</keyword>
<dbReference type="Proteomes" id="UP001060085">
    <property type="component" value="Linkage Group LG04"/>
</dbReference>
<comment type="caution">
    <text evidence="1">The sequence shown here is derived from an EMBL/GenBank/DDBJ whole genome shotgun (WGS) entry which is preliminary data.</text>
</comment>
<evidence type="ECO:0000313" key="2">
    <source>
        <dbReference type="Proteomes" id="UP001060085"/>
    </source>
</evidence>
<evidence type="ECO:0000313" key="1">
    <source>
        <dbReference type="EMBL" id="KAI5666866.1"/>
    </source>
</evidence>
<gene>
    <name evidence="1" type="ORF">M9H77_16719</name>
</gene>